<dbReference type="OrthoDB" id="9772884at2"/>
<evidence type="ECO:0000256" key="1">
    <source>
        <dbReference type="SAM" id="Phobius"/>
    </source>
</evidence>
<feature type="transmembrane region" description="Helical" evidence="1">
    <location>
        <begin position="96"/>
        <end position="113"/>
    </location>
</feature>
<protein>
    <submittedName>
        <fullName evidence="2">Membrane protein YfhO</fullName>
    </submittedName>
</protein>
<dbReference type="Proteomes" id="UP000181981">
    <property type="component" value="Unassembled WGS sequence"/>
</dbReference>
<dbReference type="EMBL" id="FOHT01000002">
    <property type="protein sequence ID" value="SES79070.1"/>
    <property type="molecule type" value="Genomic_DNA"/>
</dbReference>
<dbReference type="InterPro" id="IPR018580">
    <property type="entry name" value="Uncharacterised_YfhO"/>
</dbReference>
<feature type="transmembrane region" description="Helical" evidence="1">
    <location>
        <begin position="189"/>
        <end position="208"/>
    </location>
</feature>
<dbReference type="AlphaFoldDB" id="A0A1H9ZCL2"/>
<feature type="transmembrane region" description="Helical" evidence="1">
    <location>
        <begin position="518"/>
        <end position="535"/>
    </location>
</feature>
<evidence type="ECO:0000313" key="3">
    <source>
        <dbReference type="Proteomes" id="UP000181981"/>
    </source>
</evidence>
<feature type="transmembrane region" description="Helical" evidence="1">
    <location>
        <begin position="220"/>
        <end position="239"/>
    </location>
</feature>
<feature type="transmembrane region" description="Helical" evidence="1">
    <location>
        <begin position="363"/>
        <end position="383"/>
    </location>
</feature>
<organism evidence="2 3">
    <name type="scientific">Draconibacterium orientale</name>
    <dbReference type="NCBI Taxonomy" id="1168034"/>
    <lineage>
        <taxon>Bacteria</taxon>
        <taxon>Pseudomonadati</taxon>
        <taxon>Bacteroidota</taxon>
        <taxon>Bacteroidia</taxon>
        <taxon>Marinilabiliales</taxon>
        <taxon>Prolixibacteraceae</taxon>
        <taxon>Draconibacterium</taxon>
    </lineage>
</organism>
<accession>A0A1H9ZCL2</accession>
<keyword evidence="1" id="KW-0812">Transmembrane</keyword>
<feature type="transmembrane region" description="Helical" evidence="1">
    <location>
        <begin position="493"/>
        <end position="511"/>
    </location>
</feature>
<evidence type="ECO:0000313" key="2">
    <source>
        <dbReference type="EMBL" id="SES79070.1"/>
    </source>
</evidence>
<feature type="transmembrane region" description="Helical" evidence="1">
    <location>
        <begin position="143"/>
        <end position="162"/>
    </location>
</feature>
<dbReference type="PANTHER" id="PTHR38454">
    <property type="entry name" value="INTEGRAL MEMBRANE PROTEIN-RELATED"/>
    <property type="match status" value="1"/>
</dbReference>
<name>A0A1H9ZCL2_9BACT</name>
<feature type="transmembrane region" description="Helical" evidence="1">
    <location>
        <begin position="167"/>
        <end position="183"/>
    </location>
</feature>
<keyword evidence="1" id="KW-0472">Membrane</keyword>
<feature type="transmembrane region" description="Helical" evidence="1">
    <location>
        <begin position="796"/>
        <end position="816"/>
    </location>
</feature>
<proteinExistence type="predicted"/>
<dbReference type="RefSeq" id="WP_074780132.1">
    <property type="nucleotide sequence ID" value="NZ_FOHT01000002.1"/>
</dbReference>
<feature type="transmembrane region" description="Helical" evidence="1">
    <location>
        <begin position="337"/>
        <end position="356"/>
    </location>
</feature>
<feature type="transmembrane region" description="Helical" evidence="1">
    <location>
        <begin position="118"/>
        <end position="137"/>
    </location>
</feature>
<sequence>MNKKLIKYLAPVLLCLITSSVYFFPVLEGKVLQQSDIIHFTGMSKEIVDYRAETGDEALWTNSMFSGMPAFQISTLYKGSITKKLKEWILKIPRPISYHFLLLSLFYLMFIALGYNPWLSLAGATAYGFTTFFFVILESGHNSKADAITYIPLLIAGILLAFRNKRVAGFMLSTLGISFMIAANHLQMTYYAAILALIIGVVYFIDAVKEKTLPDFAKNSGVLIAAALLALSMNLAPLWTTYEYGKYTIRGESELTPKSTNDNAAGLDKDYILDYSYDVGEALTAFIPRLKGGSMRESLGEDSNVYQLLAGSQGKQNALRIANNLPLYWGSQPIAGGYMYFGAVLCFLFVLGLFVIKGKDKWWIVAAVVISFALSLGKYFPALANFMIDYFPLYNKFRDVKNIIVIQQFAMAFMGVMAVSALYKREISDKQFNKVLLYSFGITGGLALLFALIPSVAGNFTAPSDARLVQAGWPEQLLSALQADRKMVVQKDAFRTFIFVALAAGVLWAFWKKKLKAEYALAIWVILIFADMWPANKRYLNNDSFVAKRQMSNPYTLSNADKAIHQDKALSYRVLNLTVNPFTDASTSYFHKSLGGYHGAKLGRYQEIIENHITPEMQLIINMLNTGIDPNQFGNLFNSAPVIKMLNTKYLIVNPDGAPVQDPNPLGNAWFVDNFQIVENADAEIDALKGFDPSATAIVDQRYKSYVEGKSFNKNGAIALTEYEPNYLKYEFNSNSEQLTVFSEIFYNKGWDAFIDGEKVPHFRVDYLLRAMIIPKGEHTIEFKFEPQSYFLGNKISYAGSIFFILLVITYLFLLLKKRGISIQKEKDNPLRG</sequence>
<dbReference type="Pfam" id="PF09586">
    <property type="entry name" value="YfhO"/>
    <property type="match status" value="1"/>
</dbReference>
<feature type="transmembrane region" description="Helical" evidence="1">
    <location>
        <begin position="403"/>
        <end position="423"/>
    </location>
</feature>
<dbReference type="PANTHER" id="PTHR38454:SF1">
    <property type="entry name" value="INTEGRAL MEMBRANE PROTEIN"/>
    <property type="match status" value="1"/>
</dbReference>
<reference evidence="2 3" key="1">
    <citation type="submission" date="2016-10" db="EMBL/GenBank/DDBJ databases">
        <authorList>
            <person name="de Groot N.N."/>
        </authorList>
    </citation>
    <scope>NUCLEOTIDE SEQUENCE [LARGE SCALE GENOMIC DNA]</scope>
    <source>
        <strain evidence="2 3">DSM 25947</strain>
    </source>
</reference>
<feature type="transmembrane region" description="Helical" evidence="1">
    <location>
        <begin position="435"/>
        <end position="457"/>
    </location>
</feature>
<keyword evidence="1" id="KW-1133">Transmembrane helix</keyword>
<gene>
    <name evidence="2" type="ORF">SAMN05444285_10286</name>
</gene>